<dbReference type="Gene3D" id="2.70.98.10">
    <property type="match status" value="1"/>
</dbReference>
<evidence type="ECO:0000313" key="9">
    <source>
        <dbReference type="Proteomes" id="UP000451233"/>
    </source>
</evidence>
<dbReference type="InterPro" id="IPR014718">
    <property type="entry name" value="GH-type_carb-bd"/>
</dbReference>
<dbReference type="InterPro" id="IPR005887">
    <property type="entry name" value="GH92_a_mannosidase_put"/>
</dbReference>
<keyword evidence="9" id="KW-1185">Reference proteome</keyword>
<evidence type="ECO:0000256" key="3">
    <source>
        <dbReference type="ARBA" id="ARBA00022837"/>
    </source>
</evidence>
<keyword evidence="8" id="KW-0378">Hydrolase</keyword>
<name>A0A7K1Y0I3_9SPHI</name>
<evidence type="ECO:0000256" key="1">
    <source>
        <dbReference type="ARBA" id="ARBA00001913"/>
    </source>
</evidence>
<evidence type="ECO:0000256" key="5">
    <source>
        <dbReference type="SAM" id="SignalP"/>
    </source>
</evidence>
<dbReference type="NCBIfam" id="TIGR01180">
    <property type="entry name" value="aman2_put"/>
    <property type="match status" value="1"/>
</dbReference>
<organism evidence="8 9">
    <name type="scientific">Hufsiella ginkgonis</name>
    <dbReference type="NCBI Taxonomy" id="2695274"/>
    <lineage>
        <taxon>Bacteria</taxon>
        <taxon>Pseudomonadati</taxon>
        <taxon>Bacteroidota</taxon>
        <taxon>Sphingobacteriia</taxon>
        <taxon>Sphingobacteriales</taxon>
        <taxon>Sphingobacteriaceae</taxon>
        <taxon>Hufsiella</taxon>
    </lineage>
</organism>
<reference evidence="8 9" key="1">
    <citation type="submission" date="2019-11" db="EMBL/GenBank/DDBJ databases">
        <title>Pedobacter sp. HMF7056 Genome sequencing and assembly.</title>
        <authorList>
            <person name="Kang H."/>
            <person name="Kim H."/>
            <person name="Joh K."/>
        </authorList>
    </citation>
    <scope>NUCLEOTIDE SEQUENCE [LARGE SCALE GENOMIC DNA]</scope>
    <source>
        <strain evidence="8 9">HMF7056</strain>
    </source>
</reference>
<gene>
    <name evidence="8" type="ORF">GS398_14900</name>
</gene>
<evidence type="ECO:0000313" key="8">
    <source>
        <dbReference type="EMBL" id="MXV16588.1"/>
    </source>
</evidence>
<dbReference type="GO" id="GO:0030246">
    <property type="term" value="F:carbohydrate binding"/>
    <property type="evidence" value="ECO:0007669"/>
    <property type="project" value="InterPro"/>
</dbReference>
<dbReference type="PANTHER" id="PTHR12143:SF43">
    <property type="entry name" value="PUTATIVE-RELATED"/>
    <property type="match status" value="1"/>
</dbReference>
<dbReference type="Pfam" id="PF17678">
    <property type="entry name" value="Glyco_hydro_92N"/>
    <property type="match status" value="1"/>
</dbReference>
<dbReference type="RefSeq" id="WP_160907570.1">
    <property type="nucleotide sequence ID" value="NZ_WVHS01000003.1"/>
</dbReference>
<dbReference type="InterPro" id="IPR012939">
    <property type="entry name" value="Glyco_hydro_92"/>
</dbReference>
<keyword evidence="3" id="KW-0106">Calcium</keyword>
<dbReference type="EMBL" id="WVHS01000003">
    <property type="protein sequence ID" value="MXV16588.1"/>
    <property type="molecule type" value="Genomic_DNA"/>
</dbReference>
<dbReference type="GO" id="GO:0000224">
    <property type="term" value="F:peptide-N4-(N-acetyl-beta-glucosaminyl)asparagine amidase activity"/>
    <property type="evidence" value="ECO:0007669"/>
    <property type="project" value="TreeGrafter"/>
</dbReference>
<comment type="subunit">
    <text evidence="2">Monomer.</text>
</comment>
<comment type="caution">
    <text evidence="8">The sequence shown here is derived from an EMBL/GenBank/DDBJ whole genome shotgun (WGS) entry which is preliminary data.</text>
</comment>
<comment type="cofactor">
    <cofactor evidence="1">
        <name>Ca(2+)</name>
        <dbReference type="ChEBI" id="CHEBI:29108"/>
    </cofactor>
</comment>
<dbReference type="Gene3D" id="1.20.1610.10">
    <property type="entry name" value="alpha-1,2-mannosidases domains"/>
    <property type="match status" value="1"/>
</dbReference>
<feature type="signal peptide" evidence="5">
    <location>
        <begin position="1"/>
        <end position="18"/>
    </location>
</feature>
<feature type="domain" description="Glycosyl hydrolase family 92" evidence="6">
    <location>
        <begin position="257"/>
        <end position="733"/>
    </location>
</feature>
<dbReference type="InterPro" id="IPR041371">
    <property type="entry name" value="GH92_N"/>
</dbReference>
<feature type="domain" description="Glycosyl hydrolase family 92 N-terminal" evidence="7">
    <location>
        <begin position="26"/>
        <end position="251"/>
    </location>
</feature>
<dbReference type="FunFam" id="1.20.1610.10:FF:000001">
    <property type="entry name" value="Putative alpha-1,2-mannosidase"/>
    <property type="match status" value="1"/>
</dbReference>
<dbReference type="SUPFAM" id="SSF48208">
    <property type="entry name" value="Six-hairpin glycosidases"/>
    <property type="match status" value="1"/>
</dbReference>
<dbReference type="GO" id="GO:0005829">
    <property type="term" value="C:cytosol"/>
    <property type="evidence" value="ECO:0007669"/>
    <property type="project" value="TreeGrafter"/>
</dbReference>
<accession>A0A7K1Y0I3</accession>
<proteinExistence type="predicted"/>
<sequence>MKSPLLAGLVLLSSPLFAQETDLVKYVNTLQGTNSKHELTRGNTYPTTALPFGMHTWTPQTGKNGDGWKYQYFKTHIRGFQQAHQCSSWTNDYAVFSLMPEIDSLVVNENAREAAFSHANEAGKPNYYRVKFDNGITTEIAPTDRGAHLRFSFPKGKKSFLVLDGYTGLSGIRVVPGKNRITGYVNNGRGFRAGWKSYFTIQFDKPIRKYGTWEARTGAVHPDSLTAEGRGRGAYLEFAPGAVVQAKTASSYISAEQAELNLANELGDDKTLEQTKAKAAAVWNRELGKIQAEGDSEADKATFYSCLFRASLFSRKFYELDKNGKAVYFSPYDGKVHDGYMFTDTGFWDTFRAQFPLNTLLHPTMHGRYMQAMIDAWRQCGWLPSWSFPSEAGSMVGNHAISLLADAWVKGIRTFDPAEALKAYLHESTDKGPWGPANGRDGWREYAQLGYVPSPKYREAAAKTLEYAYDDFCGYQLAKVTGNTFYQGVFERQMYNYKNLYDPGTRFMRGRDAEGNWLPNFDPVEWGGPFTEGNAWHWQWSVFHDINGLIGLMQGDRNFTAKLDSVFTVPNTVKVGSYGGMIHEMTEMVMANLGQYAHGNQPIQHMVYLYNYAGEPWKSQYHAREVMTKLYDASENGYPGDEDQGQTSSWYVLSALGFYSVTPGTGEYVLGSPMFKKITINLENGNKFVISAPANSKENVYIRSATLNGAAYTRNFLLHSDILKGGNLTLEMSPQPEKTRGLATADKPFSLSKQ</sequence>
<evidence type="ECO:0000256" key="2">
    <source>
        <dbReference type="ARBA" id="ARBA00011245"/>
    </source>
</evidence>
<feature type="chain" id="PRO_5029916260" evidence="5">
    <location>
        <begin position="19"/>
        <end position="754"/>
    </location>
</feature>
<keyword evidence="5" id="KW-0732">Signal</keyword>
<protein>
    <submittedName>
        <fullName evidence="8">Glycoside hydrolase family 92 protein</fullName>
    </submittedName>
</protein>
<dbReference type="InterPro" id="IPR008928">
    <property type="entry name" value="6-hairpin_glycosidase_sf"/>
</dbReference>
<feature type="region of interest" description="Disordered" evidence="4">
    <location>
        <begin position="733"/>
        <end position="754"/>
    </location>
</feature>
<evidence type="ECO:0000259" key="7">
    <source>
        <dbReference type="Pfam" id="PF17678"/>
    </source>
</evidence>
<evidence type="ECO:0000256" key="4">
    <source>
        <dbReference type="SAM" id="MobiDB-lite"/>
    </source>
</evidence>
<dbReference type="InterPro" id="IPR050883">
    <property type="entry name" value="PNGase"/>
</dbReference>
<dbReference type="Gene3D" id="3.30.2080.10">
    <property type="entry name" value="GH92 mannosidase domain"/>
    <property type="match status" value="1"/>
</dbReference>
<dbReference type="Proteomes" id="UP000451233">
    <property type="component" value="Unassembled WGS sequence"/>
</dbReference>
<dbReference type="PANTHER" id="PTHR12143">
    <property type="entry name" value="PEPTIDE N-GLYCANASE PNGASE -RELATED"/>
    <property type="match status" value="1"/>
</dbReference>
<dbReference type="AlphaFoldDB" id="A0A7K1Y0I3"/>
<dbReference type="Pfam" id="PF07971">
    <property type="entry name" value="Glyco_hydro_92"/>
    <property type="match status" value="1"/>
</dbReference>
<dbReference type="FunFam" id="1.20.1050.60:FF:000001">
    <property type="entry name" value="Putative alpha-1,2-mannosidase"/>
    <property type="match status" value="1"/>
</dbReference>
<dbReference type="GO" id="GO:0006516">
    <property type="term" value="P:glycoprotein catabolic process"/>
    <property type="evidence" value="ECO:0007669"/>
    <property type="project" value="TreeGrafter"/>
</dbReference>
<evidence type="ECO:0000259" key="6">
    <source>
        <dbReference type="Pfam" id="PF07971"/>
    </source>
</evidence>
<dbReference type="Gene3D" id="1.20.1050.60">
    <property type="entry name" value="alpha-1,2-mannosidase"/>
    <property type="match status" value="1"/>
</dbReference>
<dbReference type="FunFam" id="3.30.2080.10:FF:000001">
    <property type="entry name" value="Alpha-1,2-mannosidase subfamily"/>
    <property type="match status" value="1"/>
</dbReference>
<dbReference type="GO" id="GO:0005975">
    <property type="term" value="P:carbohydrate metabolic process"/>
    <property type="evidence" value="ECO:0007669"/>
    <property type="project" value="InterPro"/>
</dbReference>